<evidence type="ECO:0000256" key="1">
    <source>
        <dbReference type="SAM" id="MobiDB-lite"/>
    </source>
</evidence>
<feature type="non-terminal residue" evidence="2">
    <location>
        <position position="52"/>
    </location>
</feature>
<sequence length="52" mass="5942">HEMELVPLKRTPDPGPNSKFRPHKLTKAQAYRTRRFIVKSAMSTSTQKSSSN</sequence>
<protein>
    <submittedName>
        <fullName evidence="2">Uncharacterized protein</fullName>
    </submittedName>
</protein>
<proteinExistence type="predicted"/>
<feature type="region of interest" description="Disordered" evidence="1">
    <location>
        <begin position="1"/>
        <end position="23"/>
    </location>
</feature>
<dbReference type="Proteomes" id="UP001529510">
    <property type="component" value="Unassembled WGS sequence"/>
</dbReference>
<dbReference type="AlphaFoldDB" id="A0ABD0QFS4"/>
<evidence type="ECO:0000313" key="3">
    <source>
        <dbReference type="Proteomes" id="UP001529510"/>
    </source>
</evidence>
<gene>
    <name evidence="2" type="ORF">M9458_020502</name>
</gene>
<keyword evidence="3" id="KW-1185">Reference proteome</keyword>
<feature type="non-terminal residue" evidence="2">
    <location>
        <position position="1"/>
    </location>
</feature>
<reference evidence="2 3" key="1">
    <citation type="submission" date="2024-05" db="EMBL/GenBank/DDBJ databases">
        <title>Genome sequencing and assembly of Indian major carp, Cirrhinus mrigala (Hamilton, 1822).</title>
        <authorList>
            <person name="Mohindra V."/>
            <person name="Chowdhury L.M."/>
            <person name="Lal K."/>
            <person name="Jena J.K."/>
        </authorList>
    </citation>
    <scope>NUCLEOTIDE SEQUENCE [LARGE SCALE GENOMIC DNA]</scope>
    <source>
        <strain evidence="2">CM1030</strain>
        <tissue evidence="2">Blood</tissue>
    </source>
</reference>
<dbReference type="EMBL" id="JAMKFB020000009">
    <property type="protein sequence ID" value="KAL0184806.1"/>
    <property type="molecule type" value="Genomic_DNA"/>
</dbReference>
<evidence type="ECO:0000313" key="2">
    <source>
        <dbReference type="EMBL" id="KAL0184806.1"/>
    </source>
</evidence>
<organism evidence="2 3">
    <name type="scientific">Cirrhinus mrigala</name>
    <name type="common">Mrigala</name>
    <dbReference type="NCBI Taxonomy" id="683832"/>
    <lineage>
        <taxon>Eukaryota</taxon>
        <taxon>Metazoa</taxon>
        <taxon>Chordata</taxon>
        <taxon>Craniata</taxon>
        <taxon>Vertebrata</taxon>
        <taxon>Euteleostomi</taxon>
        <taxon>Actinopterygii</taxon>
        <taxon>Neopterygii</taxon>
        <taxon>Teleostei</taxon>
        <taxon>Ostariophysi</taxon>
        <taxon>Cypriniformes</taxon>
        <taxon>Cyprinidae</taxon>
        <taxon>Labeoninae</taxon>
        <taxon>Labeonini</taxon>
        <taxon>Cirrhinus</taxon>
    </lineage>
</organism>
<name>A0ABD0QFS4_CIRMR</name>
<comment type="caution">
    <text evidence="2">The sequence shown here is derived from an EMBL/GenBank/DDBJ whole genome shotgun (WGS) entry which is preliminary data.</text>
</comment>
<accession>A0ABD0QFS4</accession>